<reference evidence="3" key="1">
    <citation type="submission" date="2017-10" db="EMBL/GenBank/DDBJ databases">
        <title>Completed PacBio SMRT sequence of Methylosinus trichosporium OB3b reveals presence of a third large plasmid.</title>
        <authorList>
            <person name="Charles T.C."/>
            <person name="Lynch M.D.J."/>
            <person name="Heil J.R."/>
            <person name="Cheng J."/>
        </authorList>
    </citation>
    <scope>NUCLEOTIDE SEQUENCE [LARGE SCALE GENOMIC DNA]</scope>
    <source>
        <strain evidence="3">OB3b</strain>
    </source>
</reference>
<keyword evidence="1" id="KW-0812">Transmembrane</keyword>
<proteinExistence type="predicted"/>
<keyword evidence="1" id="KW-1133">Transmembrane helix</keyword>
<dbReference type="AlphaFoldDB" id="A0A2D2CV32"/>
<keyword evidence="3" id="KW-1185">Reference proteome</keyword>
<feature type="transmembrane region" description="Helical" evidence="1">
    <location>
        <begin position="45"/>
        <end position="78"/>
    </location>
</feature>
<dbReference type="STRING" id="595536.GCA_000178815_00838"/>
<keyword evidence="1" id="KW-0472">Membrane</keyword>
<sequence length="93" mass="9457">MTISAAALALQLALGAGAGFAAGLAYFWALRWNVDLFEQGVTPKAVLLLIARFAALAAALAALAKIGALALLCGALGLLAARRIVLRRLGGLE</sequence>
<evidence type="ECO:0000313" key="2">
    <source>
        <dbReference type="EMBL" id="ATQ66544.1"/>
    </source>
</evidence>
<evidence type="ECO:0008006" key="4">
    <source>
        <dbReference type="Google" id="ProtNLM"/>
    </source>
</evidence>
<name>A0A2D2CV32_METT3</name>
<dbReference type="InterPro" id="IPR017581">
    <property type="entry name" value="AtpR-like"/>
</dbReference>
<organism evidence="2 3">
    <name type="scientific">Methylosinus trichosporium (strain ATCC 35070 / NCIMB 11131 / UNIQEM 75 / OB3b)</name>
    <dbReference type="NCBI Taxonomy" id="595536"/>
    <lineage>
        <taxon>Bacteria</taxon>
        <taxon>Pseudomonadati</taxon>
        <taxon>Pseudomonadota</taxon>
        <taxon>Alphaproteobacteria</taxon>
        <taxon>Hyphomicrobiales</taxon>
        <taxon>Methylocystaceae</taxon>
        <taxon>Methylosinus</taxon>
    </lineage>
</organism>
<gene>
    <name evidence="2" type="ORF">CQW49_00530</name>
</gene>
<evidence type="ECO:0000313" key="3">
    <source>
        <dbReference type="Proteomes" id="UP000230709"/>
    </source>
</evidence>
<dbReference type="RefSeq" id="WP_003611176.1">
    <property type="nucleotide sequence ID" value="NZ_ADVE02000001.1"/>
</dbReference>
<protein>
    <recommendedName>
        <fullName evidence="4">ATP synthase subunit I</fullName>
    </recommendedName>
</protein>
<dbReference type="KEGG" id="mtw:CQW49_00530"/>
<dbReference type="EMBL" id="CP023737">
    <property type="protein sequence ID" value="ATQ66544.1"/>
    <property type="molecule type" value="Genomic_DNA"/>
</dbReference>
<accession>A0A2D2CV32</accession>
<dbReference type="Proteomes" id="UP000230709">
    <property type="component" value="Chromosome"/>
</dbReference>
<dbReference type="Pfam" id="PF12966">
    <property type="entry name" value="AtpR"/>
    <property type="match status" value="1"/>
</dbReference>
<evidence type="ECO:0000256" key="1">
    <source>
        <dbReference type="SAM" id="Phobius"/>
    </source>
</evidence>